<dbReference type="EC" id="3.6.1.7" evidence="2 4"/>
<dbReference type="AlphaFoldDB" id="A0A8J6N0Y3"/>
<feature type="active site" evidence="4">
    <location>
        <position position="38"/>
    </location>
</feature>
<sequence>MNNVRVRLIIEGRVQGVWFRESTRREAVSLRVFGWVKNLPGGAVEALIEGPEDKAKKLVAWCRRGPSAANVIKVHQNREDWRGEFNSFDIVF</sequence>
<name>A0A8J6N0Y3_9DELT</name>
<dbReference type="InterPro" id="IPR001792">
    <property type="entry name" value="Acylphosphatase-like_dom"/>
</dbReference>
<dbReference type="Pfam" id="PF00708">
    <property type="entry name" value="Acylphosphatase"/>
    <property type="match status" value="1"/>
</dbReference>
<dbReference type="GO" id="GO:0003998">
    <property type="term" value="F:acylphosphatase activity"/>
    <property type="evidence" value="ECO:0007669"/>
    <property type="project" value="UniProtKB-EC"/>
</dbReference>
<proteinExistence type="inferred from homology"/>
<comment type="similarity">
    <text evidence="1 6">Belongs to the acylphosphatase family.</text>
</comment>
<evidence type="ECO:0000256" key="5">
    <source>
        <dbReference type="RuleBase" id="RU000553"/>
    </source>
</evidence>
<dbReference type="PRINTS" id="PR00112">
    <property type="entry name" value="ACYLPHPHTASE"/>
</dbReference>
<dbReference type="InterPro" id="IPR020456">
    <property type="entry name" value="Acylphosphatase"/>
</dbReference>
<dbReference type="InterPro" id="IPR017968">
    <property type="entry name" value="Acylphosphatase_CS"/>
</dbReference>
<evidence type="ECO:0000313" key="9">
    <source>
        <dbReference type="Proteomes" id="UP000650524"/>
    </source>
</evidence>
<accession>A0A8J6N0Y3</accession>
<dbReference type="PROSITE" id="PS00151">
    <property type="entry name" value="ACYLPHOSPHATASE_2"/>
    <property type="match status" value="1"/>
</dbReference>
<comment type="caution">
    <text evidence="8">The sequence shown here is derived from an EMBL/GenBank/DDBJ whole genome shotgun (WGS) entry which is preliminary data.</text>
</comment>
<evidence type="ECO:0000313" key="8">
    <source>
        <dbReference type="EMBL" id="MBC8178273.1"/>
    </source>
</evidence>
<dbReference type="PROSITE" id="PS00150">
    <property type="entry name" value="ACYLPHOSPHATASE_1"/>
    <property type="match status" value="1"/>
</dbReference>
<reference evidence="8 9" key="1">
    <citation type="submission" date="2020-08" db="EMBL/GenBank/DDBJ databases">
        <title>Bridging the membrane lipid divide: bacteria of the FCB group superphylum have the potential to synthesize archaeal ether lipids.</title>
        <authorList>
            <person name="Villanueva L."/>
            <person name="Von Meijenfeldt F.A.B."/>
            <person name="Westbye A.B."/>
            <person name="Yadav S."/>
            <person name="Hopmans E.C."/>
            <person name="Dutilh B.E."/>
            <person name="Sinninghe Damste J.S."/>
        </authorList>
    </citation>
    <scope>NUCLEOTIDE SEQUENCE [LARGE SCALE GENOMIC DNA]</scope>
    <source>
        <strain evidence="8">NIOZ-UU27</strain>
    </source>
</reference>
<keyword evidence="4 5" id="KW-0378">Hydrolase</keyword>
<feature type="domain" description="Acylphosphatase-like" evidence="7">
    <location>
        <begin position="5"/>
        <end position="92"/>
    </location>
</feature>
<dbReference type="PANTHER" id="PTHR47268">
    <property type="entry name" value="ACYLPHOSPHATASE"/>
    <property type="match status" value="1"/>
</dbReference>
<evidence type="ECO:0000256" key="6">
    <source>
        <dbReference type="RuleBase" id="RU004168"/>
    </source>
</evidence>
<organism evidence="8 9">
    <name type="scientific">Candidatus Desulfacyla euxinica</name>
    <dbReference type="NCBI Taxonomy" id="2841693"/>
    <lineage>
        <taxon>Bacteria</taxon>
        <taxon>Deltaproteobacteria</taxon>
        <taxon>Candidatus Desulfacyla</taxon>
    </lineage>
</organism>
<dbReference type="PANTHER" id="PTHR47268:SF4">
    <property type="entry name" value="ACYLPHOSPHATASE"/>
    <property type="match status" value="1"/>
</dbReference>
<dbReference type="PROSITE" id="PS51160">
    <property type="entry name" value="ACYLPHOSPHATASE_3"/>
    <property type="match status" value="1"/>
</dbReference>
<gene>
    <name evidence="8" type="ORF">H8E19_12785</name>
</gene>
<feature type="active site" evidence="4">
    <location>
        <position position="20"/>
    </location>
</feature>
<evidence type="ECO:0000256" key="2">
    <source>
        <dbReference type="ARBA" id="ARBA00012150"/>
    </source>
</evidence>
<comment type="catalytic activity">
    <reaction evidence="3 4 5">
        <text>an acyl phosphate + H2O = a carboxylate + phosphate + H(+)</text>
        <dbReference type="Rhea" id="RHEA:14965"/>
        <dbReference type="ChEBI" id="CHEBI:15377"/>
        <dbReference type="ChEBI" id="CHEBI:15378"/>
        <dbReference type="ChEBI" id="CHEBI:29067"/>
        <dbReference type="ChEBI" id="CHEBI:43474"/>
        <dbReference type="ChEBI" id="CHEBI:59918"/>
        <dbReference type="EC" id="3.6.1.7"/>
    </reaction>
</comment>
<dbReference type="InterPro" id="IPR036046">
    <property type="entry name" value="Acylphosphatase-like_dom_sf"/>
</dbReference>
<evidence type="ECO:0000259" key="7">
    <source>
        <dbReference type="PROSITE" id="PS51160"/>
    </source>
</evidence>
<evidence type="ECO:0000256" key="3">
    <source>
        <dbReference type="ARBA" id="ARBA00047645"/>
    </source>
</evidence>
<dbReference type="SUPFAM" id="SSF54975">
    <property type="entry name" value="Acylphosphatase/BLUF domain-like"/>
    <property type="match status" value="1"/>
</dbReference>
<dbReference type="EMBL" id="JACNJD010000268">
    <property type="protein sequence ID" value="MBC8178273.1"/>
    <property type="molecule type" value="Genomic_DNA"/>
</dbReference>
<evidence type="ECO:0000256" key="4">
    <source>
        <dbReference type="PROSITE-ProRule" id="PRU00520"/>
    </source>
</evidence>
<protein>
    <recommendedName>
        <fullName evidence="2 4">Acylphosphatase</fullName>
        <ecNumber evidence="2 4">3.6.1.7</ecNumber>
    </recommendedName>
</protein>
<dbReference type="Gene3D" id="3.30.70.100">
    <property type="match status" value="1"/>
</dbReference>
<dbReference type="Proteomes" id="UP000650524">
    <property type="component" value="Unassembled WGS sequence"/>
</dbReference>
<evidence type="ECO:0000256" key="1">
    <source>
        <dbReference type="ARBA" id="ARBA00005614"/>
    </source>
</evidence>